<dbReference type="InterPro" id="IPR053144">
    <property type="entry name" value="Acetyltransferase_Butenolide"/>
</dbReference>
<sequence length="136" mass="14812">MVEISTDPSRLDVDLVHRFLSEEAYWAIGRPRALTERAIAHSLCFGAYADDGGQVAFARVVTDHALFAYLADVFVLAAVRGRGVGKQLVGAIMAHADVRAVRRVLLATDDAHGLYAQFGFTPLADAEAWMGIRRTP</sequence>
<dbReference type="InterPro" id="IPR000182">
    <property type="entry name" value="GNAT_dom"/>
</dbReference>
<name>A0ABY5DW15_9ACTN</name>
<dbReference type="RefSeq" id="WP_254571432.1">
    <property type="nucleotide sequence ID" value="NZ_CP098502.1"/>
</dbReference>
<dbReference type="PANTHER" id="PTHR43233">
    <property type="entry name" value="FAMILY N-ACETYLTRANSFERASE, PUTATIVE (AFU_ORTHOLOGUE AFUA_6G03350)-RELATED"/>
    <property type="match status" value="1"/>
</dbReference>
<keyword evidence="3" id="KW-1185">Reference proteome</keyword>
<dbReference type="EMBL" id="CP098502">
    <property type="protein sequence ID" value="UTI64734.1"/>
    <property type="molecule type" value="Genomic_DNA"/>
</dbReference>
<dbReference type="Proteomes" id="UP001056035">
    <property type="component" value="Chromosome"/>
</dbReference>
<organism evidence="2 3">
    <name type="scientific">Paraconexibacter antarcticus</name>
    <dbReference type="NCBI Taxonomy" id="2949664"/>
    <lineage>
        <taxon>Bacteria</taxon>
        <taxon>Bacillati</taxon>
        <taxon>Actinomycetota</taxon>
        <taxon>Thermoleophilia</taxon>
        <taxon>Solirubrobacterales</taxon>
        <taxon>Paraconexibacteraceae</taxon>
        <taxon>Paraconexibacter</taxon>
    </lineage>
</organism>
<dbReference type="InterPro" id="IPR016181">
    <property type="entry name" value="Acyl_CoA_acyltransferase"/>
</dbReference>
<evidence type="ECO:0000313" key="2">
    <source>
        <dbReference type="EMBL" id="UTI64734.1"/>
    </source>
</evidence>
<protein>
    <submittedName>
        <fullName evidence="2">GNAT family N-acetyltransferase</fullName>
    </submittedName>
</protein>
<dbReference type="PROSITE" id="PS51186">
    <property type="entry name" value="GNAT"/>
    <property type="match status" value="1"/>
</dbReference>
<dbReference type="Gene3D" id="3.40.630.30">
    <property type="match status" value="1"/>
</dbReference>
<dbReference type="Pfam" id="PF13508">
    <property type="entry name" value="Acetyltransf_7"/>
    <property type="match status" value="1"/>
</dbReference>
<gene>
    <name evidence="2" type="ORF">NBH00_00650</name>
</gene>
<evidence type="ECO:0000259" key="1">
    <source>
        <dbReference type="PROSITE" id="PS51186"/>
    </source>
</evidence>
<dbReference type="CDD" id="cd04301">
    <property type="entry name" value="NAT_SF"/>
    <property type="match status" value="1"/>
</dbReference>
<proteinExistence type="predicted"/>
<accession>A0ABY5DW15</accession>
<dbReference type="PANTHER" id="PTHR43233:SF1">
    <property type="entry name" value="FAMILY N-ACETYLTRANSFERASE, PUTATIVE (AFU_ORTHOLOGUE AFUA_6G03350)-RELATED"/>
    <property type="match status" value="1"/>
</dbReference>
<dbReference type="SUPFAM" id="SSF55729">
    <property type="entry name" value="Acyl-CoA N-acyltransferases (Nat)"/>
    <property type="match status" value="1"/>
</dbReference>
<evidence type="ECO:0000313" key="3">
    <source>
        <dbReference type="Proteomes" id="UP001056035"/>
    </source>
</evidence>
<reference evidence="2 3" key="1">
    <citation type="submission" date="2022-06" db="EMBL/GenBank/DDBJ databases">
        <title>Paraconexibacter antarcticus.</title>
        <authorList>
            <person name="Kim C.S."/>
        </authorList>
    </citation>
    <scope>NUCLEOTIDE SEQUENCE [LARGE SCALE GENOMIC DNA]</scope>
    <source>
        <strain evidence="2 3">02-257</strain>
    </source>
</reference>
<feature type="domain" description="N-acetyltransferase" evidence="1">
    <location>
        <begin position="2"/>
        <end position="135"/>
    </location>
</feature>